<evidence type="ECO:0000256" key="4">
    <source>
        <dbReference type="PIRSR" id="PIRSR001365-2"/>
    </source>
</evidence>
<dbReference type="InterPro" id="IPR013785">
    <property type="entry name" value="Aldolase_TIM"/>
</dbReference>
<feature type="binding site" evidence="4">
    <location>
        <position position="208"/>
    </location>
    <ligand>
        <name>pyruvate</name>
        <dbReference type="ChEBI" id="CHEBI:15361"/>
    </ligand>
</feature>
<gene>
    <name evidence="5" type="ORF">DKB62_02780</name>
</gene>
<dbReference type="PIRSF" id="PIRSF001365">
    <property type="entry name" value="DHDPS"/>
    <property type="match status" value="1"/>
</dbReference>
<dbReference type="EMBL" id="CP029462">
    <property type="protein sequence ID" value="AXL20581.1"/>
    <property type="molecule type" value="Genomic_DNA"/>
</dbReference>
<dbReference type="Gene3D" id="3.20.20.70">
    <property type="entry name" value="Aldolase class I"/>
    <property type="match status" value="1"/>
</dbReference>
<evidence type="ECO:0000256" key="1">
    <source>
        <dbReference type="ARBA" id="ARBA00023239"/>
    </source>
</evidence>
<feature type="active site" description="Schiff-base intermediate with substrate" evidence="3">
    <location>
        <position position="163"/>
    </location>
</feature>
<evidence type="ECO:0000256" key="3">
    <source>
        <dbReference type="PIRSR" id="PIRSR001365-1"/>
    </source>
</evidence>
<proteinExistence type="inferred from homology"/>
<dbReference type="Proteomes" id="UP000254337">
    <property type="component" value="Chromosome"/>
</dbReference>
<reference evidence="5 6" key="1">
    <citation type="submission" date="2018-05" db="EMBL/GenBank/DDBJ databases">
        <title>Complete genome sequence of Megasphaera sp. AJH120T, isolated from the ceca of a chicken.</title>
        <authorList>
            <person name="Maki J."/>
            <person name="Looft T."/>
        </authorList>
    </citation>
    <scope>NUCLEOTIDE SEQUENCE [LARGE SCALE GENOMIC DNA]</scope>
    <source>
        <strain evidence="5 6">AJH120</strain>
    </source>
</reference>
<dbReference type="GO" id="GO:0005829">
    <property type="term" value="C:cytosol"/>
    <property type="evidence" value="ECO:0007669"/>
    <property type="project" value="TreeGrafter"/>
</dbReference>
<dbReference type="OrthoDB" id="9782828at2"/>
<dbReference type="AlphaFoldDB" id="A0A346AXI8"/>
<dbReference type="PRINTS" id="PR00146">
    <property type="entry name" value="DHPICSNTHASE"/>
</dbReference>
<dbReference type="Pfam" id="PF00701">
    <property type="entry name" value="DHDPS"/>
    <property type="match status" value="1"/>
</dbReference>
<dbReference type="PANTHER" id="PTHR42849">
    <property type="entry name" value="N-ACETYLNEURAMINATE LYASE"/>
    <property type="match status" value="1"/>
</dbReference>
<dbReference type="InterPro" id="IPR002220">
    <property type="entry name" value="DapA-like"/>
</dbReference>
<dbReference type="KEGG" id="meg:DKB62_02780"/>
<dbReference type="PANTHER" id="PTHR42849:SF1">
    <property type="entry name" value="N-ACETYLNEURAMINATE LYASE"/>
    <property type="match status" value="1"/>
</dbReference>
<keyword evidence="6" id="KW-1185">Reference proteome</keyword>
<keyword evidence="1 2" id="KW-0456">Lyase</keyword>
<dbReference type="RefSeq" id="WP_107196799.1">
    <property type="nucleotide sequence ID" value="NZ_CP029462.1"/>
</dbReference>
<dbReference type="SUPFAM" id="SSF51569">
    <property type="entry name" value="Aldolase"/>
    <property type="match status" value="1"/>
</dbReference>
<name>A0A346AXI8_9FIRM</name>
<dbReference type="GO" id="GO:0008747">
    <property type="term" value="F:N-acetylneuraminate lyase activity"/>
    <property type="evidence" value="ECO:0007669"/>
    <property type="project" value="TreeGrafter"/>
</dbReference>
<dbReference type="GO" id="GO:0019262">
    <property type="term" value="P:N-acetylneuraminate catabolic process"/>
    <property type="evidence" value="ECO:0007669"/>
    <property type="project" value="TreeGrafter"/>
</dbReference>
<dbReference type="CDD" id="cd00408">
    <property type="entry name" value="DHDPS-like"/>
    <property type="match status" value="1"/>
</dbReference>
<evidence type="ECO:0000313" key="5">
    <source>
        <dbReference type="EMBL" id="AXL20581.1"/>
    </source>
</evidence>
<dbReference type="SMART" id="SM01130">
    <property type="entry name" value="DHDPS"/>
    <property type="match status" value="1"/>
</dbReference>
<protein>
    <submittedName>
        <fullName evidence="5">Dihydrodipicolinate synthase family protein</fullName>
    </submittedName>
</protein>
<evidence type="ECO:0000313" key="6">
    <source>
        <dbReference type="Proteomes" id="UP000254337"/>
    </source>
</evidence>
<feature type="active site" description="Proton donor/acceptor" evidence="3">
    <location>
        <position position="134"/>
    </location>
</feature>
<organism evidence="5 6">
    <name type="scientific">Megasphaera stantonii</name>
    <dbReference type="NCBI Taxonomy" id="2144175"/>
    <lineage>
        <taxon>Bacteria</taxon>
        <taxon>Bacillati</taxon>
        <taxon>Bacillota</taxon>
        <taxon>Negativicutes</taxon>
        <taxon>Veillonellales</taxon>
        <taxon>Veillonellaceae</taxon>
        <taxon>Megasphaera</taxon>
    </lineage>
</organism>
<accession>A0A346AXI8</accession>
<sequence>MKKAEYFSPVVTIFDQDGNVDASGNKLVYEHLIKGGVDGIVVMGSSGEFFAMSMEQRKQLIDVAVSCINHRVKFLVGTGCMTPKETVELSNYALQAGADAVMIIGPYYFTLGAQNIEWYYDQILPQIQGNVFLYNYPGGSGYDLTPEITLRLLRKHKNLVGYKDTVDNFGHTRALINATKGEFPDFIVMSGFDESLMHTMLSGGNGCIGGLSNIAPEVCSAWVKAINDGNVADIEKYQKIINSLMNFYTINEPFLPAVKTAMSLRGLNISTHCLEFNPITAEQVQQVEKILQDNGLK</sequence>
<comment type="similarity">
    <text evidence="2">Belongs to the DapA family.</text>
</comment>
<evidence type="ECO:0000256" key="2">
    <source>
        <dbReference type="PIRNR" id="PIRNR001365"/>
    </source>
</evidence>